<organism evidence="13 14">
    <name type="scientific">Caminibacter mediatlanticus TB-2</name>
    <dbReference type="NCBI Taxonomy" id="391592"/>
    <lineage>
        <taxon>Bacteria</taxon>
        <taxon>Pseudomonadati</taxon>
        <taxon>Campylobacterota</taxon>
        <taxon>Epsilonproteobacteria</taxon>
        <taxon>Nautiliales</taxon>
        <taxon>Nautiliaceae</taxon>
        <taxon>Caminibacter</taxon>
    </lineage>
</organism>
<feature type="transmembrane region" description="Helical" evidence="11">
    <location>
        <begin position="77"/>
        <end position="95"/>
    </location>
</feature>
<keyword evidence="7" id="KW-0972">Capsule biogenesis/degradation</keyword>
<keyword evidence="14" id="KW-1185">Reference proteome</keyword>
<comment type="subcellular location">
    <subcellularLocation>
        <location evidence="1 11">Cell membrane</location>
        <topology evidence="1 11">Multi-pass membrane protein</topology>
    </subcellularLocation>
</comment>
<dbReference type="PANTHER" id="PTHR30413">
    <property type="entry name" value="INNER MEMBRANE TRANSPORT PERMEASE"/>
    <property type="match status" value="1"/>
</dbReference>
<evidence type="ECO:0000256" key="6">
    <source>
        <dbReference type="ARBA" id="ARBA00022692"/>
    </source>
</evidence>
<evidence type="ECO:0000256" key="5">
    <source>
        <dbReference type="ARBA" id="ARBA00022597"/>
    </source>
</evidence>
<sequence>MNYFKYYGRILIKKGGFITKKTRTSIKIFYSVIKALLLREIQTRFGSQKLGYFWAVIEPMAMIIVFSIIHSHLGSKTPYNMIIFLAISFVTYNLYKDIIIMNLNSFQSNKALFVYKQVKPFDTLISRTLIEINIQIFVTIILLIIAYYLNIEIKVKNLLYVLLSIIWLIIFSFSLSLLFAVLSYFFENFAKIIKLIFLPMFFISGLFFTAKDLPDSIRNILLYNPVLQFEEMIHGFFFYSLDDRYVNYLYLLFWTIIPLFVGLWLYKKSEKKIIMS</sequence>
<proteinExistence type="inferred from homology"/>
<evidence type="ECO:0000256" key="3">
    <source>
        <dbReference type="ARBA" id="ARBA00022448"/>
    </source>
</evidence>
<reference evidence="13 14" key="1">
    <citation type="submission" date="2019-05" db="EMBL/GenBank/DDBJ databases">
        <title>A comparative analysis of the Nautiliaceae.</title>
        <authorList>
            <person name="Grosche A."/>
            <person name="Smedile F."/>
            <person name="Vetriani C."/>
        </authorList>
    </citation>
    <scope>NUCLEOTIDE SEQUENCE [LARGE SCALE GENOMIC DNA]</scope>
    <source>
        <strain evidence="13 14">TB-2</strain>
    </source>
</reference>
<feature type="transmembrane region" description="Helical" evidence="11">
    <location>
        <begin position="158"/>
        <end position="186"/>
    </location>
</feature>
<evidence type="ECO:0000256" key="8">
    <source>
        <dbReference type="ARBA" id="ARBA00022989"/>
    </source>
</evidence>
<dbReference type="InterPro" id="IPR047817">
    <property type="entry name" value="ABC2_TM_bact-type"/>
</dbReference>
<dbReference type="InterPro" id="IPR000412">
    <property type="entry name" value="ABC_2_transport"/>
</dbReference>
<evidence type="ECO:0000256" key="2">
    <source>
        <dbReference type="ARBA" id="ARBA00007783"/>
    </source>
</evidence>
<keyword evidence="3 11" id="KW-0813">Transport</keyword>
<dbReference type="EMBL" id="CP040463">
    <property type="protein sequence ID" value="QCT94699.1"/>
    <property type="molecule type" value="Genomic_DNA"/>
</dbReference>
<evidence type="ECO:0000313" key="13">
    <source>
        <dbReference type="EMBL" id="QCT94699.1"/>
    </source>
</evidence>
<evidence type="ECO:0000256" key="7">
    <source>
        <dbReference type="ARBA" id="ARBA00022903"/>
    </source>
</evidence>
<evidence type="ECO:0000256" key="4">
    <source>
        <dbReference type="ARBA" id="ARBA00022475"/>
    </source>
</evidence>
<keyword evidence="8 11" id="KW-1133">Transmembrane helix</keyword>
<dbReference type="InterPro" id="IPR013525">
    <property type="entry name" value="ABC2_TM"/>
</dbReference>
<keyword evidence="5" id="KW-0762">Sugar transport</keyword>
<feature type="domain" description="ABC transmembrane type-2" evidence="12">
    <location>
        <begin position="50"/>
        <end position="269"/>
    </location>
</feature>
<name>A0ABX5V9P6_9BACT</name>
<evidence type="ECO:0000259" key="12">
    <source>
        <dbReference type="PROSITE" id="PS51012"/>
    </source>
</evidence>
<dbReference type="PRINTS" id="PR00164">
    <property type="entry name" value="ABC2TRNSPORT"/>
</dbReference>
<dbReference type="PROSITE" id="PS51012">
    <property type="entry name" value="ABC_TM2"/>
    <property type="match status" value="1"/>
</dbReference>
<evidence type="ECO:0000256" key="1">
    <source>
        <dbReference type="ARBA" id="ARBA00004651"/>
    </source>
</evidence>
<feature type="transmembrane region" description="Helical" evidence="11">
    <location>
        <begin position="52"/>
        <end position="70"/>
    </location>
</feature>
<dbReference type="Pfam" id="PF01061">
    <property type="entry name" value="ABC2_membrane"/>
    <property type="match status" value="1"/>
</dbReference>
<evidence type="ECO:0000313" key="14">
    <source>
        <dbReference type="Proteomes" id="UP000306825"/>
    </source>
</evidence>
<evidence type="ECO:0000256" key="11">
    <source>
        <dbReference type="RuleBase" id="RU361157"/>
    </source>
</evidence>
<keyword evidence="6 11" id="KW-0812">Transmembrane</keyword>
<protein>
    <recommendedName>
        <fullName evidence="11">Transport permease protein</fullName>
    </recommendedName>
</protein>
<evidence type="ECO:0000256" key="10">
    <source>
        <dbReference type="ARBA" id="ARBA00023136"/>
    </source>
</evidence>
<dbReference type="PANTHER" id="PTHR30413:SF10">
    <property type="entry name" value="CAPSULE POLYSACCHARIDE EXPORT INNER-MEMBRANE PROTEIN CTRC"/>
    <property type="match status" value="1"/>
</dbReference>
<accession>A0ABX5V9P6</accession>
<feature type="transmembrane region" description="Helical" evidence="11">
    <location>
        <begin position="132"/>
        <end position="151"/>
    </location>
</feature>
<dbReference type="Proteomes" id="UP000306825">
    <property type="component" value="Chromosome"/>
</dbReference>
<evidence type="ECO:0000256" key="9">
    <source>
        <dbReference type="ARBA" id="ARBA00023047"/>
    </source>
</evidence>
<keyword evidence="10 11" id="KW-0472">Membrane</keyword>
<gene>
    <name evidence="13" type="ORF">FE773_05755</name>
</gene>
<keyword evidence="9" id="KW-0625">Polysaccharide transport</keyword>
<keyword evidence="4 11" id="KW-1003">Cell membrane</keyword>
<feature type="transmembrane region" description="Helical" evidence="11">
    <location>
        <begin position="247"/>
        <end position="266"/>
    </location>
</feature>
<feature type="transmembrane region" description="Helical" evidence="11">
    <location>
        <begin position="192"/>
        <end position="209"/>
    </location>
</feature>
<comment type="similarity">
    <text evidence="2 11">Belongs to the ABC-2 integral membrane protein family.</text>
</comment>